<reference evidence="13 14" key="1">
    <citation type="journal article" date="2014" name="Genome Announc.">
        <title>Draft Genome Sequence of Lutibaculum baratangense Strain AMV1T, Isolated from a Mud Volcano in Andamans, India.</title>
        <authorList>
            <person name="Singh A."/>
            <person name="Sreenivas A."/>
            <person name="Sathyanarayana Reddy G."/>
            <person name="Pinnaka A.K."/>
            <person name="Shivaji S."/>
        </authorList>
    </citation>
    <scope>NUCLEOTIDE SEQUENCE [LARGE SCALE GENOMIC DNA]</scope>
    <source>
        <strain evidence="13 14">AMV1</strain>
    </source>
</reference>
<evidence type="ECO:0000256" key="10">
    <source>
        <dbReference type="SAM" id="MobiDB-lite"/>
    </source>
</evidence>
<evidence type="ECO:0000313" key="14">
    <source>
        <dbReference type="Proteomes" id="UP000017819"/>
    </source>
</evidence>
<dbReference type="GO" id="GO:0006508">
    <property type="term" value="P:proteolysis"/>
    <property type="evidence" value="ECO:0007669"/>
    <property type="project" value="InterPro"/>
</dbReference>
<dbReference type="PRINTS" id="PR00725">
    <property type="entry name" value="DADACBPTASE1"/>
</dbReference>
<dbReference type="PANTHER" id="PTHR21581:SF6">
    <property type="entry name" value="TRAFFICKING PROTEIN PARTICLE COMPLEX SUBUNIT 12"/>
    <property type="match status" value="1"/>
</dbReference>
<feature type="binding site" evidence="8">
    <location>
        <position position="225"/>
    </location>
    <ligand>
        <name>substrate</name>
    </ligand>
</feature>
<keyword evidence="3 13" id="KW-0378">Hydrolase</keyword>
<name>V4QWK9_9HYPH</name>
<feature type="domain" description="Peptidase S11 D-alanyl-D-alanine carboxypeptidase A N-terminal" evidence="12">
    <location>
        <begin position="34"/>
        <end position="254"/>
    </location>
</feature>
<keyword evidence="13" id="KW-0645">Protease</keyword>
<comment type="similarity">
    <text evidence="1 9">Belongs to the peptidase S11 family.</text>
</comment>
<dbReference type="EMBL" id="AWXZ01000035">
    <property type="protein sequence ID" value="ESR24132.1"/>
    <property type="molecule type" value="Genomic_DNA"/>
</dbReference>
<dbReference type="InterPro" id="IPR012338">
    <property type="entry name" value="Beta-lactam/transpept-like"/>
</dbReference>
<keyword evidence="13" id="KW-0121">Carboxypeptidase</keyword>
<evidence type="ECO:0000256" key="3">
    <source>
        <dbReference type="ARBA" id="ARBA00022801"/>
    </source>
</evidence>
<dbReference type="InterPro" id="IPR018044">
    <property type="entry name" value="Peptidase_S11"/>
</dbReference>
<dbReference type="Pfam" id="PF00768">
    <property type="entry name" value="Peptidase_S11"/>
    <property type="match status" value="1"/>
</dbReference>
<feature type="active site" description="Acyl-ester intermediate" evidence="7">
    <location>
        <position position="63"/>
    </location>
</feature>
<dbReference type="InterPro" id="IPR001967">
    <property type="entry name" value="Peptidase_S11_N"/>
</dbReference>
<dbReference type="EC" id="3.4.16.4" evidence="13"/>
<organism evidence="13 14">
    <name type="scientific">Lutibaculum baratangense AMV1</name>
    <dbReference type="NCBI Taxonomy" id="631454"/>
    <lineage>
        <taxon>Bacteria</taxon>
        <taxon>Pseudomonadati</taxon>
        <taxon>Pseudomonadota</taxon>
        <taxon>Alphaproteobacteria</taxon>
        <taxon>Hyphomicrobiales</taxon>
        <taxon>Tepidamorphaceae</taxon>
        <taxon>Lutibaculum</taxon>
    </lineage>
</organism>
<gene>
    <name evidence="13" type="ORF">N177_2581</name>
</gene>
<feature type="active site" description="Proton acceptor" evidence="7">
    <location>
        <position position="66"/>
    </location>
</feature>
<dbReference type="GO" id="GO:0009252">
    <property type="term" value="P:peptidoglycan biosynthetic process"/>
    <property type="evidence" value="ECO:0007669"/>
    <property type="project" value="UniProtKB-KW"/>
</dbReference>
<evidence type="ECO:0000256" key="8">
    <source>
        <dbReference type="PIRSR" id="PIRSR618044-2"/>
    </source>
</evidence>
<feature type="region of interest" description="Disordered" evidence="10">
    <location>
        <begin position="358"/>
        <end position="389"/>
    </location>
</feature>
<evidence type="ECO:0000256" key="4">
    <source>
        <dbReference type="ARBA" id="ARBA00022960"/>
    </source>
</evidence>
<keyword evidence="4" id="KW-0133">Cell shape</keyword>
<evidence type="ECO:0000313" key="13">
    <source>
        <dbReference type="EMBL" id="ESR24132.1"/>
    </source>
</evidence>
<dbReference type="STRING" id="631454.N177_2581"/>
<dbReference type="GO" id="GO:0008360">
    <property type="term" value="P:regulation of cell shape"/>
    <property type="evidence" value="ECO:0007669"/>
    <property type="project" value="UniProtKB-KW"/>
</dbReference>
<evidence type="ECO:0000259" key="12">
    <source>
        <dbReference type="Pfam" id="PF00768"/>
    </source>
</evidence>
<dbReference type="PANTHER" id="PTHR21581">
    <property type="entry name" value="D-ALANYL-D-ALANINE CARBOXYPEPTIDASE"/>
    <property type="match status" value="1"/>
</dbReference>
<dbReference type="GO" id="GO:0071555">
    <property type="term" value="P:cell wall organization"/>
    <property type="evidence" value="ECO:0007669"/>
    <property type="project" value="UniProtKB-KW"/>
</dbReference>
<proteinExistence type="inferred from homology"/>
<dbReference type="Proteomes" id="UP000017819">
    <property type="component" value="Unassembled WGS sequence"/>
</dbReference>
<accession>V4QWK9</accession>
<sequence length="401" mass="42591">MHRLHILLSRLCRPALVATAILAVALPLLTAGAAKAGPTLLFDARTGEVLHAYKPFDRWYPASLTKLMTVYVALDAVEHRLISLNSPVTISAAAAAQPPSKMDYKVGTQITVDDAIRILMVKSANDVAVALAEAVGGSEDRFVAGMNRAAARLGMTDTNFVNPHGLPDSRQVSSARDLALLSRAIIMKFPQHQHYFSLPSIQIGGQLMKNHNKLIGQFRGADGMKTGFICSGGFNVVSSATRNGRRLVVVVLGALNSRRREEVAAALLEAGFAQGSGFDLFSRSRTKLTDLRRPSNLLTPVDMRPYVCQGNTAPADLVSFGFDDAPATGAGEAAAALAMAPDSILRKPQRPTEVAVPLDPPAPAARPFEQQGEPAAPVRASMSGIPLPVPNPLRLPAGGLY</sequence>
<feature type="signal peptide" evidence="11">
    <location>
        <begin position="1"/>
        <end position="36"/>
    </location>
</feature>
<dbReference type="AlphaFoldDB" id="V4QWK9"/>
<dbReference type="OrthoDB" id="9795979at2"/>
<dbReference type="RefSeq" id="WP_023432710.1">
    <property type="nucleotide sequence ID" value="NZ_AWXZ01000035.1"/>
</dbReference>
<dbReference type="PATRIC" id="fig|631454.5.peg.2550"/>
<keyword evidence="2 11" id="KW-0732">Signal</keyword>
<dbReference type="SUPFAM" id="SSF56601">
    <property type="entry name" value="beta-lactamase/transpeptidase-like"/>
    <property type="match status" value="1"/>
</dbReference>
<keyword evidence="6" id="KW-0961">Cell wall biogenesis/degradation</keyword>
<evidence type="ECO:0000256" key="6">
    <source>
        <dbReference type="ARBA" id="ARBA00023316"/>
    </source>
</evidence>
<keyword evidence="5" id="KW-0573">Peptidoglycan synthesis</keyword>
<feature type="active site" evidence="7">
    <location>
        <position position="123"/>
    </location>
</feature>
<dbReference type="GO" id="GO:0009002">
    <property type="term" value="F:serine-type D-Ala-D-Ala carboxypeptidase activity"/>
    <property type="evidence" value="ECO:0007669"/>
    <property type="project" value="UniProtKB-EC"/>
</dbReference>
<evidence type="ECO:0000256" key="11">
    <source>
        <dbReference type="SAM" id="SignalP"/>
    </source>
</evidence>
<comment type="caution">
    <text evidence="13">The sequence shown here is derived from an EMBL/GenBank/DDBJ whole genome shotgun (WGS) entry which is preliminary data.</text>
</comment>
<protein>
    <submittedName>
        <fullName evidence="13">D-alanyl-D-alanine carboxypeptidase</fullName>
        <ecNumber evidence="13">3.4.16.4</ecNumber>
    </submittedName>
</protein>
<evidence type="ECO:0000256" key="7">
    <source>
        <dbReference type="PIRSR" id="PIRSR618044-1"/>
    </source>
</evidence>
<keyword evidence="14" id="KW-1185">Reference proteome</keyword>
<evidence type="ECO:0000256" key="5">
    <source>
        <dbReference type="ARBA" id="ARBA00022984"/>
    </source>
</evidence>
<feature type="chain" id="PRO_5004728228" evidence="11">
    <location>
        <begin position="37"/>
        <end position="401"/>
    </location>
</feature>
<evidence type="ECO:0000256" key="9">
    <source>
        <dbReference type="RuleBase" id="RU004016"/>
    </source>
</evidence>
<evidence type="ECO:0000256" key="2">
    <source>
        <dbReference type="ARBA" id="ARBA00022729"/>
    </source>
</evidence>
<dbReference type="Gene3D" id="3.40.710.10">
    <property type="entry name" value="DD-peptidase/beta-lactamase superfamily"/>
    <property type="match status" value="1"/>
</dbReference>
<evidence type="ECO:0000256" key="1">
    <source>
        <dbReference type="ARBA" id="ARBA00007164"/>
    </source>
</evidence>
<dbReference type="eggNOG" id="COG1686">
    <property type="taxonomic scope" value="Bacteria"/>
</dbReference>